<evidence type="ECO:0000313" key="2">
    <source>
        <dbReference type="Proteomes" id="UP000468531"/>
    </source>
</evidence>
<proteinExistence type="predicted"/>
<dbReference type="RefSeq" id="WP_163162296.1">
    <property type="nucleotide sequence ID" value="NZ_VKHP01000333.1"/>
</dbReference>
<comment type="caution">
    <text evidence="1">The sequence shown here is derived from an EMBL/GenBank/DDBJ whole genome shotgun (WGS) entry which is preliminary data.</text>
</comment>
<organism evidence="1 2">
    <name type="scientific">Bradyrhizobium uaiense</name>
    <dbReference type="NCBI Taxonomy" id="2594946"/>
    <lineage>
        <taxon>Bacteria</taxon>
        <taxon>Pseudomonadati</taxon>
        <taxon>Pseudomonadota</taxon>
        <taxon>Alphaproteobacteria</taxon>
        <taxon>Hyphomicrobiales</taxon>
        <taxon>Nitrobacteraceae</taxon>
        <taxon>Bradyrhizobium</taxon>
    </lineage>
</organism>
<protein>
    <submittedName>
        <fullName evidence="1">Uncharacterized protein</fullName>
    </submittedName>
</protein>
<keyword evidence="2" id="KW-1185">Reference proteome</keyword>
<evidence type="ECO:0000313" key="1">
    <source>
        <dbReference type="EMBL" id="NEV02283.1"/>
    </source>
</evidence>
<name>A0A6P1BXB5_9BRAD</name>
<accession>A0A6P1BXB5</accession>
<dbReference type="AlphaFoldDB" id="A0A6P1BXB5"/>
<dbReference type="Proteomes" id="UP000468531">
    <property type="component" value="Unassembled WGS sequence"/>
</dbReference>
<reference evidence="1 2" key="1">
    <citation type="journal article" date="2020" name="Arch. Microbiol.">
        <title>Bradyrhizobium uaiense sp. nov., a new highly efficient cowpea symbiont.</title>
        <authorList>
            <person name="Cabral Michel D."/>
            <person name="Azarias Guimaraes A."/>
            <person name="Martins da Costa E."/>
            <person name="Soares de Carvalho T."/>
            <person name="Balsanelli E."/>
            <person name="Willems A."/>
            <person name="Maltempi de Souza E."/>
            <person name="de Souza Moreira F.M."/>
        </authorList>
    </citation>
    <scope>NUCLEOTIDE SEQUENCE [LARGE SCALE GENOMIC DNA]</scope>
    <source>
        <strain evidence="1 2">UFLA 03-164</strain>
    </source>
</reference>
<dbReference type="EMBL" id="VKHP01000333">
    <property type="protein sequence ID" value="NEV02283.1"/>
    <property type="molecule type" value="Genomic_DNA"/>
</dbReference>
<gene>
    <name evidence="1" type="ORF">FNJ47_42855</name>
</gene>
<sequence>MREAFLKKAFFEITAWAKMIARPQIEKKSCYAGNPTSAIAVGFGRCHRKCIFEDATQAGGAGFPAHDAIAWGASAYSCAE</sequence>